<evidence type="ECO:0000313" key="2">
    <source>
        <dbReference type="Proteomes" id="UP000218151"/>
    </source>
</evidence>
<comment type="caution">
    <text evidence="1">The sequence shown here is derived from an EMBL/GenBank/DDBJ whole genome shotgun (WGS) entry which is preliminary data.</text>
</comment>
<evidence type="ECO:0008006" key="3">
    <source>
        <dbReference type="Google" id="ProtNLM"/>
    </source>
</evidence>
<keyword evidence="2" id="KW-1185">Reference proteome</keyword>
<dbReference type="AlphaFoldDB" id="A0A2A2SBI0"/>
<reference evidence="2" key="1">
    <citation type="submission" date="2017-09" db="EMBL/GenBank/DDBJ databases">
        <authorList>
            <person name="Feng G."/>
            <person name="Zhu H."/>
        </authorList>
    </citation>
    <scope>NUCLEOTIDE SEQUENCE [LARGE SCALE GENOMIC DNA]</scope>
    <source>
        <strain evidence="2">1PNM-20</strain>
    </source>
</reference>
<dbReference type="RefSeq" id="WP_095999277.1">
    <property type="nucleotide sequence ID" value="NZ_NSLI01000005.1"/>
</dbReference>
<accession>A0A2A2SBI0</accession>
<name>A0A2A2SBI0_9SPHN</name>
<protein>
    <recommendedName>
        <fullName evidence="3">Terminase</fullName>
    </recommendedName>
</protein>
<proteinExistence type="predicted"/>
<sequence>MKAAAREAGVGTENAYAARRRRPDFAADWARARAEGAARLEAGETPVLAPDQVVRASRHGRPRVETAGPGRWSAAAEARFLETLAATCNVAMATRAAGVSAAAVYRRRRDWPGFAERWREALAHGWARLEALLVERASATLEGPPDTGGDAAPAMTVDQVITVYRMHQASVTGEGKRPRHDWRRREPSIEQVRDEVLKRVRALGG</sequence>
<dbReference type="Proteomes" id="UP000218151">
    <property type="component" value="Unassembled WGS sequence"/>
</dbReference>
<evidence type="ECO:0000313" key="1">
    <source>
        <dbReference type="EMBL" id="PAX06532.1"/>
    </source>
</evidence>
<dbReference type="EMBL" id="NSLI01000005">
    <property type="protein sequence ID" value="PAX06532.1"/>
    <property type="molecule type" value="Genomic_DNA"/>
</dbReference>
<gene>
    <name evidence="1" type="ORF">CKY28_15365</name>
</gene>
<organism evidence="1 2">
    <name type="scientific">Sphingomonas lenta</name>
    <dbReference type="NCBI Taxonomy" id="1141887"/>
    <lineage>
        <taxon>Bacteria</taxon>
        <taxon>Pseudomonadati</taxon>
        <taxon>Pseudomonadota</taxon>
        <taxon>Alphaproteobacteria</taxon>
        <taxon>Sphingomonadales</taxon>
        <taxon>Sphingomonadaceae</taxon>
        <taxon>Sphingomonas</taxon>
    </lineage>
</organism>